<accession>A0A918Z6Q6</accession>
<dbReference type="EMBL" id="BNAT01000023">
    <property type="protein sequence ID" value="GHE39077.1"/>
    <property type="molecule type" value="Genomic_DNA"/>
</dbReference>
<dbReference type="Gene3D" id="1.10.1510.10">
    <property type="entry name" value="Uncharacterised protein YqeY/AIM41 PF09424, N-terminal domain"/>
    <property type="match status" value="1"/>
</dbReference>
<evidence type="ECO:0000313" key="2">
    <source>
        <dbReference type="Proteomes" id="UP000603227"/>
    </source>
</evidence>
<comment type="caution">
    <text evidence="1">The sequence shown here is derived from an EMBL/GenBank/DDBJ whole genome shotgun (WGS) entry which is preliminary data.</text>
</comment>
<protein>
    <submittedName>
        <fullName evidence="1">Uncharacterized protein</fullName>
    </submittedName>
</protein>
<reference evidence="1" key="2">
    <citation type="submission" date="2020-09" db="EMBL/GenBank/DDBJ databases">
        <authorList>
            <person name="Sun Q."/>
            <person name="Zhou Y."/>
        </authorList>
    </citation>
    <scope>NUCLEOTIDE SEQUENCE</scope>
    <source>
        <strain evidence="1">CGMCC 4.7403</strain>
    </source>
</reference>
<dbReference type="InterPro" id="IPR042184">
    <property type="entry name" value="YqeY/Aim41_N"/>
</dbReference>
<dbReference type="Proteomes" id="UP000603227">
    <property type="component" value="Unassembled WGS sequence"/>
</dbReference>
<dbReference type="AlphaFoldDB" id="A0A918Z6Q6"/>
<keyword evidence="2" id="KW-1185">Reference proteome</keyword>
<gene>
    <name evidence="1" type="ORF">GCM10017771_57720</name>
</gene>
<sequence>MSLRLRMRQALPDAIRARDKAAVSALRSALAALDNAEAVPVGEAELRGVALEDSPVGAGTTEAARRELTEGAVVDIVRAEAGERLEAAARLTAPAHADRAARLHAEAAVLLRFLDGHGTPSP</sequence>
<evidence type="ECO:0000313" key="1">
    <source>
        <dbReference type="EMBL" id="GHE39077.1"/>
    </source>
</evidence>
<reference evidence="1" key="1">
    <citation type="journal article" date="2014" name="Int. J. Syst. Evol. Microbiol.">
        <title>Complete genome sequence of Corynebacterium casei LMG S-19264T (=DSM 44701T), isolated from a smear-ripened cheese.</title>
        <authorList>
            <consortium name="US DOE Joint Genome Institute (JGI-PGF)"/>
            <person name="Walter F."/>
            <person name="Albersmeier A."/>
            <person name="Kalinowski J."/>
            <person name="Ruckert C."/>
        </authorList>
    </citation>
    <scope>NUCLEOTIDE SEQUENCE</scope>
    <source>
        <strain evidence="1">CGMCC 4.7403</strain>
    </source>
</reference>
<proteinExistence type="predicted"/>
<organism evidence="1 2">
    <name type="scientific">Streptomyces capitiformicae</name>
    <dbReference type="NCBI Taxonomy" id="2014920"/>
    <lineage>
        <taxon>Bacteria</taxon>
        <taxon>Bacillati</taxon>
        <taxon>Actinomycetota</taxon>
        <taxon>Actinomycetes</taxon>
        <taxon>Kitasatosporales</taxon>
        <taxon>Streptomycetaceae</taxon>
        <taxon>Streptomyces</taxon>
    </lineage>
</organism>
<name>A0A918Z6Q6_9ACTN</name>